<evidence type="ECO:0000256" key="9">
    <source>
        <dbReference type="SAM" id="Phobius"/>
    </source>
</evidence>
<keyword evidence="4 12" id="KW-0418">Kinase</keyword>
<keyword evidence="2" id="KW-0808">Transferase</keyword>
<dbReference type="PROSITE" id="PS50109">
    <property type="entry name" value="HIS_KIN"/>
    <property type="match status" value="1"/>
</dbReference>
<dbReference type="Pfam" id="PF03924">
    <property type="entry name" value="CHASE"/>
    <property type="match status" value="1"/>
</dbReference>
<feature type="transmembrane region" description="Helical" evidence="9">
    <location>
        <begin position="318"/>
        <end position="338"/>
    </location>
</feature>
<dbReference type="Pfam" id="PF02518">
    <property type="entry name" value="HATPase_c"/>
    <property type="match status" value="1"/>
</dbReference>
<evidence type="ECO:0000259" key="11">
    <source>
        <dbReference type="PROSITE" id="PS50839"/>
    </source>
</evidence>
<keyword evidence="13" id="KW-1185">Reference proteome</keyword>
<dbReference type="Gene3D" id="1.20.5.1930">
    <property type="match status" value="1"/>
</dbReference>
<comment type="caution">
    <text evidence="12">The sequence shown here is derived from an EMBL/GenBank/DDBJ whole genome shotgun (WGS) entry which is preliminary data.</text>
</comment>
<dbReference type="Pfam" id="PF07730">
    <property type="entry name" value="HisKA_3"/>
    <property type="match status" value="1"/>
</dbReference>
<organism evidence="12 13">
    <name type="scientific">Duganella levis</name>
    <dbReference type="NCBI Taxonomy" id="2692169"/>
    <lineage>
        <taxon>Bacteria</taxon>
        <taxon>Pseudomonadati</taxon>
        <taxon>Pseudomonadota</taxon>
        <taxon>Betaproteobacteria</taxon>
        <taxon>Burkholderiales</taxon>
        <taxon>Oxalobacteraceae</taxon>
        <taxon>Telluria group</taxon>
        <taxon>Duganella</taxon>
    </lineage>
</organism>
<keyword evidence="7 9" id="KW-0472">Membrane</keyword>
<dbReference type="PANTHER" id="PTHR24421:SF59">
    <property type="entry name" value="OXYGEN SENSOR HISTIDINE KINASE NREB"/>
    <property type="match status" value="1"/>
</dbReference>
<dbReference type="InterPro" id="IPR036890">
    <property type="entry name" value="HATPase_C_sf"/>
</dbReference>
<dbReference type="Gene3D" id="3.30.450.350">
    <property type="entry name" value="CHASE domain"/>
    <property type="match status" value="1"/>
</dbReference>
<dbReference type="SUPFAM" id="SSF55874">
    <property type="entry name" value="ATPase domain of HSP90 chaperone/DNA topoisomerase II/histidine kinase"/>
    <property type="match status" value="1"/>
</dbReference>
<dbReference type="InterPro" id="IPR042240">
    <property type="entry name" value="CHASE_sf"/>
</dbReference>
<evidence type="ECO:0000259" key="10">
    <source>
        <dbReference type="PROSITE" id="PS50109"/>
    </source>
</evidence>
<evidence type="ECO:0000256" key="5">
    <source>
        <dbReference type="ARBA" id="ARBA00022989"/>
    </source>
</evidence>
<evidence type="ECO:0000256" key="2">
    <source>
        <dbReference type="ARBA" id="ARBA00022679"/>
    </source>
</evidence>
<evidence type="ECO:0000256" key="4">
    <source>
        <dbReference type="ARBA" id="ARBA00022777"/>
    </source>
</evidence>
<dbReference type="Proteomes" id="UP000642144">
    <property type="component" value="Unassembled WGS sequence"/>
</dbReference>
<dbReference type="GO" id="GO:0016301">
    <property type="term" value="F:kinase activity"/>
    <property type="evidence" value="ECO:0007669"/>
    <property type="project" value="UniProtKB-KW"/>
</dbReference>
<evidence type="ECO:0000256" key="1">
    <source>
        <dbReference type="ARBA" id="ARBA00004370"/>
    </source>
</evidence>
<keyword evidence="6" id="KW-0902">Two-component regulatory system</keyword>
<comment type="subcellular location">
    <subcellularLocation>
        <location evidence="1">Membrane</location>
    </subcellularLocation>
</comment>
<dbReference type="InterPro" id="IPR005467">
    <property type="entry name" value="His_kinase_dom"/>
</dbReference>
<dbReference type="SMART" id="SM01079">
    <property type="entry name" value="CHASE"/>
    <property type="match status" value="1"/>
</dbReference>
<feature type="domain" description="CHASE" evidence="11">
    <location>
        <begin position="77"/>
        <end position="303"/>
    </location>
</feature>
<dbReference type="InterPro" id="IPR011712">
    <property type="entry name" value="Sig_transdc_His_kin_sub3_dim/P"/>
</dbReference>
<name>A0ABW9VW27_9BURK</name>
<dbReference type="InterPro" id="IPR003594">
    <property type="entry name" value="HATPase_dom"/>
</dbReference>
<keyword evidence="3 9" id="KW-0812">Transmembrane</keyword>
<feature type="region of interest" description="Disordered" evidence="8">
    <location>
        <begin position="589"/>
        <end position="608"/>
    </location>
</feature>
<dbReference type="SMART" id="SM00387">
    <property type="entry name" value="HATPase_c"/>
    <property type="match status" value="1"/>
</dbReference>
<sequence length="608" mass="67236">MAFAHKQLFPASRPVWWAGVLLSLGIGGLFYLAANRTIEYDAGERFLHQAQNAQYNINSRLNAYTDVLRGTASFFHASDNVDRASFHRYVEGLNIASQFPALDNINYAQYLTDSGRDAFEAADAGGEALGYPAKVTISPGQRRPEYWVLTMIAPLPEFREKIGRDIGCRGPVARALQHGRDTGELSASGLPIDSVHQPQGAGLALRLPVYRSGAPLQTPEQRRAAYIGSVGIGFSVPRLVQAALEQMQVRDTRLVLVDTGDSAPPRPPVQLFDSNPAGSQPRVSDLFSVVLPIDFHHRHWSAHFSTPKAAWYSRFDTWLPWLAMLCGFTGSLLFYLLFHTLSSSRMRAVKMAKEMTRELRTSQARLQQSHHKLRRLAAHADHIKEEERKRIAREIHDDLGQNLLVLRIDVDLLTTRTRHRHPRLHARAQRMLSQIDSSIKSVRHIINDLRPTVLDLGLNAAVEWQIAQFRTRSGMVCELIDHNTEIRIDDQRATAFFRVLQESLSNILQHAHASLVRVELLQAGGMLCMTISDNGIGVRDSSRNKVGSFGLVGIEERISLLGGTCSISGTPNGGTTVAIAVPVSDAARVASPPQSPASSPSSARDMAL</sequence>
<evidence type="ECO:0000313" key="13">
    <source>
        <dbReference type="Proteomes" id="UP000642144"/>
    </source>
</evidence>
<dbReference type="PANTHER" id="PTHR24421">
    <property type="entry name" value="NITRATE/NITRITE SENSOR PROTEIN NARX-RELATED"/>
    <property type="match status" value="1"/>
</dbReference>
<dbReference type="InterPro" id="IPR050482">
    <property type="entry name" value="Sensor_HK_TwoCompSys"/>
</dbReference>
<protein>
    <submittedName>
        <fullName evidence="12">Histidine kinase</fullName>
    </submittedName>
</protein>
<feature type="domain" description="Histidine kinase" evidence="10">
    <location>
        <begin position="394"/>
        <end position="585"/>
    </location>
</feature>
<feature type="transmembrane region" description="Helical" evidence="9">
    <location>
        <begin position="15"/>
        <end position="34"/>
    </location>
</feature>
<evidence type="ECO:0000256" key="3">
    <source>
        <dbReference type="ARBA" id="ARBA00022692"/>
    </source>
</evidence>
<dbReference type="EMBL" id="WWCT01000003">
    <property type="protein sequence ID" value="MYN25852.1"/>
    <property type="molecule type" value="Genomic_DNA"/>
</dbReference>
<accession>A0ABW9VW27</accession>
<proteinExistence type="predicted"/>
<evidence type="ECO:0000256" key="7">
    <source>
        <dbReference type="ARBA" id="ARBA00023136"/>
    </source>
</evidence>
<evidence type="ECO:0000313" key="12">
    <source>
        <dbReference type="EMBL" id="MYN25852.1"/>
    </source>
</evidence>
<dbReference type="Gene3D" id="3.30.565.10">
    <property type="entry name" value="Histidine kinase-like ATPase, C-terminal domain"/>
    <property type="match status" value="1"/>
</dbReference>
<dbReference type="InterPro" id="IPR006189">
    <property type="entry name" value="CHASE_dom"/>
</dbReference>
<reference evidence="12 13" key="1">
    <citation type="submission" date="2019-12" db="EMBL/GenBank/DDBJ databases">
        <title>Novel species isolated from a subtropical stream in China.</title>
        <authorList>
            <person name="Lu H."/>
        </authorList>
    </citation>
    <scope>NUCLEOTIDE SEQUENCE [LARGE SCALE GENOMIC DNA]</scope>
    <source>
        <strain evidence="12 13">CY42W</strain>
    </source>
</reference>
<dbReference type="CDD" id="cd16917">
    <property type="entry name" value="HATPase_UhpB-NarQ-NarX-like"/>
    <property type="match status" value="1"/>
</dbReference>
<gene>
    <name evidence="12" type="ORF">GTP69_05485</name>
</gene>
<evidence type="ECO:0000256" key="6">
    <source>
        <dbReference type="ARBA" id="ARBA00023012"/>
    </source>
</evidence>
<keyword evidence="5 9" id="KW-1133">Transmembrane helix</keyword>
<dbReference type="PROSITE" id="PS50839">
    <property type="entry name" value="CHASE"/>
    <property type="match status" value="1"/>
</dbReference>
<evidence type="ECO:0000256" key="8">
    <source>
        <dbReference type="SAM" id="MobiDB-lite"/>
    </source>
</evidence>